<dbReference type="Proteomes" id="UP000481964">
    <property type="component" value="Unassembled WGS sequence"/>
</dbReference>
<evidence type="ECO:0000256" key="1">
    <source>
        <dbReference type="SAM" id="MobiDB-lite"/>
    </source>
</evidence>
<evidence type="ECO:0000313" key="8">
    <source>
        <dbReference type="Proteomes" id="UP000481964"/>
    </source>
</evidence>
<dbReference type="EMBL" id="CZBV01000002">
    <property type="protein sequence ID" value="CUQ81153.1"/>
    <property type="molecule type" value="Genomic_DNA"/>
</dbReference>
<dbReference type="Gene3D" id="1.10.260.40">
    <property type="entry name" value="lambda repressor-like DNA-binding domains"/>
    <property type="match status" value="1"/>
</dbReference>
<dbReference type="GO" id="GO:0003677">
    <property type="term" value="F:DNA binding"/>
    <property type="evidence" value="ECO:0007669"/>
    <property type="project" value="InterPro"/>
</dbReference>
<reference evidence="5 8" key="2">
    <citation type="journal article" date="2019" name="Nat. Med.">
        <title>A library of human gut bacterial isolates paired with longitudinal multiomics data enables mechanistic microbiome research.</title>
        <authorList>
            <person name="Poyet M."/>
            <person name="Groussin M."/>
            <person name="Gibbons S.M."/>
            <person name="Avila-Pacheco J."/>
            <person name="Jiang X."/>
            <person name="Kearney S.M."/>
            <person name="Perrotta A.R."/>
            <person name="Berdy B."/>
            <person name="Zhao S."/>
            <person name="Lieberman T.D."/>
            <person name="Swanson P.K."/>
            <person name="Smith M."/>
            <person name="Roesemann S."/>
            <person name="Alexander J.E."/>
            <person name="Rich S.A."/>
            <person name="Livny J."/>
            <person name="Vlamakis H."/>
            <person name="Clish C."/>
            <person name="Bullock K."/>
            <person name="Deik A."/>
            <person name="Scott J."/>
            <person name="Pierce K.A."/>
            <person name="Xavier R.J."/>
            <person name="Alm E.J."/>
        </authorList>
    </citation>
    <scope>NUCLEOTIDE SEQUENCE [LARGE SCALE GENOMIC DNA]</scope>
    <source>
        <strain evidence="5 8">BIOML-A1</strain>
    </source>
</reference>
<dbReference type="RefSeq" id="WP_012738998.1">
    <property type="nucleotide sequence ID" value="NZ_CABIXW010000002.1"/>
</dbReference>
<dbReference type="AlphaFoldDB" id="A0A174Z148"/>
<dbReference type="InterPro" id="IPR001387">
    <property type="entry name" value="Cro/C1-type_HTH"/>
</dbReference>
<feature type="region of interest" description="Disordered" evidence="1">
    <location>
        <begin position="81"/>
        <end position="104"/>
    </location>
</feature>
<feature type="compositionally biased region" description="Basic residues" evidence="1">
    <location>
        <begin position="82"/>
        <end position="91"/>
    </location>
</feature>
<evidence type="ECO:0000313" key="6">
    <source>
        <dbReference type="Proteomes" id="UP000095621"/>
    </source>
</evidence>
<accession>A0A174Z148</accession>
<evidence type="ECO:0000313" key="4">
    <source>
        <dbReference type="EMBL" id="CUQ81153.1"/>
    </source>
</evidence>
<dbReference type="CDD" id="cd00093">
    <property type="entry name" value="HTH_XRE"/>
    <property type="match status" value="1"/>
</dbReference>
<proteinExistence type="predicted"/>
<dbReference type="PROSITE" id="PS50943">
    <property type="entry name" value="HTH_CROC1"/>
    <property type="match status" value="1"/>
</dbReference>
<dbReference type="EMBL" id="CZBU01000003">
    <property type="protein sequence ID" value="CUQ76966.1"/>
    <property type="molecule type" value="Genomic_DNA"/>
</dbReference>
<dbReference type="Proteomes" id="UP000095621">
    <property type="component" value="Unassembled WGS sequence"/>
</dbReference>
<dbReference type="SMART" id="SM00530">
    <property type="entry name" value="HTH_XRE"/>
    <property type="match status" value="1"/>
</dbReference>
<reference evidence="6 7" key="1">
    <citation type="submission" date="2015-09" db="EMBL/GenBank/DDBJ databases">
        <authorList>
            <consortium name="Pathogen Informatics"/>
        </authorList>
    </citation>
    <scope>NUCLEOTIDE SEQUENCE [LARGE SCALE GENOMIC DNA]</scope>
    <source>
        <strain evidence="3 6">2789STDY5834875</strain>
        <strain evidence="4 7">2789STDY5834878</strain>
    </source>
</reference>
<gene>
    <name evidence="3" type="ORF">ERS852490_01331</name>
    <name evidence="4" type="ORF">ERS852492_00668</name>
    <name evidence="5" type="ORF">GKE48_02465</name>
</gene>
<dbReference type="Pfam" id="PF01381">
    <property type="entry name" value="HTH_3"/>
    <property type="match status" value="1"/>
</dbReference>
<feature type="domain" description="HTH cro/C1-type" evidence="2">
    <location>
        <begin position="12"/>
        <end position="64"/>
    </location>
</feature>
<dbReference type="GeneID" id="41355495"/>
<evidence type="ECO:0000259" key="2">
    <source>
        <dbReference type="PROSITE" id="PS50943"/>
    </source>
</evidence>
<evidence type="ECO:0000313" key="7">
    <source>
        <dbReference type="Proteomes" id="UP000095780"/>
    </source>
</evidence>
<protein>
    <submittedName>
        <fullName evidence="5">Helix-turn-helix domain-containing protein</fullName>
    </submittedName>
    <submittedName>
        <fullName evidence="4">Transcriptional regulator, y4mF family</fullName>
    </submittedName>
</protein>
<name>A0A174Z148_9FIRM</name>
<dbReference type="OMA" id="YRIRCNL"/>
<evidence type="ECO:0000313" key="3">
    <source>
        <dbReference type="EMBL" id="CUQ76966.1"/>
    </source>
</evidence>
<sequence>MISDYEEVVIRFKAYRISYPLTQKELSDKSGVSLRSITRFESGEDISLVNFMKLMNAMELMNNFVNVIPDMNNRPSSYLKNVKTRQRASAKRKADTGFKWGEDE</sequence>
<dbReference type="EMBL" id="WKRD01000002">
    <property type="protein sequence ID" value="MSC56319.1"/>
    <property type="molecule type" value="Genomic_DNA"/>
</dbReference>
<dbReference type="SUPFAM" id="SSF47413">
    <property type="entry name" value="lambda repressor-like DNA-binding domains"/>
    <property type="match status" value="1"/>
</dbReference>
<dbReference type="OrthoDB" id="2005680at2"/>
<organism evidence="4 7">
    <name type="scientific">Lachnospira eligens</name>
    <dbReference type="NCBI Taxonomy" id="39485"/>
    <lineage>
        <taxon>Bacteria</taxon>
        <taxon>Bacillati</taxon>
        <taxon>Bacillota</taxon>
        <taxon>Clostridia</taxon>
        <taxon>Lachnospirales</taxon>
        <taxon>Lachnospiraceae</taxon>
        <taxon>Lachnospira</taxon>
    </lineage>
</organism>
<evidence type="ECO:0000313" key="5">
    <source>
        <dbReference type="EMBL" id="MSC56319.1"/>
    </source>
</evidence>
<dbReference type="Proteomes" id="UP000095780">
    <property type="component" value="Unassembled WGS sequence"/>
</dbReference>
<dbReference type="InterPro" id="IPR010982">
    <property type="entry name" value="Lambda_DNA-bd_dom_sf"/>
</dbReference>